<organism evidence="2">
    <name type="scientific">Ditylum brightwellii</name>
    <dbReference type="NCBI Taxonomy" id="49249"/>
    <lineage>
        <taxon>Eukaryota</taxon>
        <taxon>Sar</taxon>
        <taxon>Stramenopiles</taxon>
        <taxon>Ochrophyta</taxon>
        <taxon>Bacillariophyta</taxon>
        <taxon>Mediophyceae</taxon>
        <taxon>Lithodesmiophycidae</taxon>
        <taxon>Lithodesmiales</taxon>
        <taxon>Lithodesmiaceae</taxon>
        <taxon>Ditylum</taxon>
    </lineage>
</organism>
<name>A0A7S4VUV4_9STRA</name>
<dbReference type="EMBL" id="HBNS01027851">
    <property type="protein sequence ID" value="CAE4620545.1"/>
    <property type="molecule type" value="Transcribed_RNA"/>
</dbReference>
<proteinExistence type="predicted"/>
<sequence length="175" mass="19849">MIGLFCLLLLSTMITTATTAFFIAPIIVFPTTRTTTTTTTRKNRWIQLSGKMSQADQERLLLSEPALNAFIVAEMRHFLTSALEENEKPHNKKRKWKLSTKEKIDLQLITDPKTVAAAGEEEDYDDENNNVVHHHHQVIINEEYAKAKKSMTGADAIDLLCNKTSIIFHDGYTNE</sequence>
<evidence type="ECO:0000256" key="1">
    <source>
        <dbReference type="SAM" id="SignalP"/>
    </source>
</evidence>
<protein>
    <submittedName>
        <fullName evidence="2">Uncharacterized protein</fullName>
    </submittedName>
</protein>
<reference evidence="2" key="1">
    <citation type="submission" date="2021-01" db="EMBL/GenBank/DDBJ databases">
        <authorList>
            <person name="Corre E."/>
            <person name="Pelletier E."/>
            <person name="Niang G."/>
            <person name="Scheremetjew M."/>
            <person name="Finn R."/>
            <person name="Kale V."/>
            <person name="Holt S."/>
            <person name="Cochrane G."/>
            <person name="Meng A."/>
            <person name="Brown T."/>
            <person name="Cohen L."/>
        </authorList>
    </citation>
    <scope>NUCLEOTIDE SEQUENCE</scope>
    <source>
        <strain evidence="2">GSO104</strain>
    </source>
</reference>
<accession>A0A7S4VUV4</accession>
<gene>
    <name evidence="2" type="ORF">DBRI00130_LOCUS21901</name>
</gene>
<feature type="signal peptide" evidence="1">
    <location>
        <begin position="1"/>
        <end position="19"/>
    </location>
</feature>
<dbReference type="AlphaFoldDB" id="A0A7S4VUV4"/>
<feature type="chain" id="PRO_5030834910" evidence="1">
    <location>
        <begin position="20"/>
        <end position="175"/>
    </location>
</feature>
<evidence type="ECO:0000313" key="2">
    <source>
        <dbReference type="EMBL" id="CAE4620545.1"/>
    </source>
</evidence>
<keyword evidence="1" id="KW-0732">Signal</keyword>